<dbReference type="GO" id="GO:0005737">
    <property type="term" value="C:cytoplasm"/>
    <property type="evidence" value="ECO:0007669"/>
    <property type="project" value="TreeGrafter"/>
</dbReference>
<dbReference type="InterPro" id="IPR042097">
    <property type="entry name" value="Aminopeptidase_N-like_N_sf"/>
</dbReference>
<dbReference type="Gene3D" id="2.60.40.1730">
    <property type="entry name" value="tricorn interacting facor f3 domain"/>
    <property type="match status" value="1"/>
</dbReference>
<protein>
    <recommendedName>
        <fullName evidence="1">Aminopeptidase N-like N-terminal domain-containing protein</fullName>
    </recommendedName>
</protein>
<evidence type="ECO:0000259" key="1">
    <source>
        <dbReference type="Pfam" id="PF17900"/>
    </source>
</evidence>
<dbReference type="PANTHER" id="PTHR11533:SF299">
    <property type="entry name" value="AMINOPEPTIDASE"/>
    <property type="match status" value="1"/>
</dbReference>
<gene>
    <name evidence="2" type="ORF">MSPICULIGERA_LOCUS8441</name>
</gene>
<comment type="caution">
    <text evidence="2">The sequence shown here is derived from an EMBL/GenBank/DDBJ whole genome shotgun (WGS) entry which is preliminary data.</text>
</comment>
<evidence type="ECO:0000313" key="2">
    <source>
        <dbReference type="EMBL" id="CAJ0569987.1"/>
    </source>
</evidence>
<dbReference type="InterPro" id="IPR045357">
    <property type="entry name" value="Aminopeptidase_N-like_N"/>
</dbReference>
<dbReference type="GO" id="GO:0006508">
    <property type="term" value="P:proteolysis"/>
    <property type="evidence" value="ECO:0007669"/>
    <property type="project" value="TreeGrafter"/>
</dbReference>
<keyword evidence="3" id="KW-1185">Reference proteome</keyword>
<dbReference type="GO" id="GO:0005615">
    <property type="term" value="C:extracellular space"/>
    <property type="evidence" value="ECO:0007669"/>
    <property type="project" value="TreeGrafter"/>
</dbReference>
<dbReference type="InterPro" id="IPR050344">
    <property type="entry name" value="Peptidase_M1_aminopeptidases"/>
</dbReference>
<dbReference type="GO" id="GO:0042277">
    <property type="term" value="F:peptide binding"/>
    <property type="evidence" value="ECO:0007669"/>
    <property type="project" value="TreeGrafter"/>
</dbReference>
<dbReference type="GO" id="GO:0043171">
    <property type="term" value="P:peptide catabolic process"/>
    <property type="evidence" value="ECO:0007669"/>
    <property type="project" value="TreeGrafter"/>
</dbReference>
<reference evidence="2" key="1">
    <citation type="submission" date="2023-06" db="EMBL/GenBank/DDBJ databases">
        <authorList>
            <person name="Delattre M."/>
        </authorList>
    </citation>
    <scope>NUCLEOTIDE SEQUENCE</scope>
    <source>
        <strain evidence="2">AF72</strain>
    </source>
</reference>
<name>A0AA36CKE9_9BILA</name>
<dbReference type="EMBL" id="CATQJA010002207">
    <property type="protein sequence ID" value="CAJ0569987.1"/>
    <property type="molecule type" value="Genomic_DNA"/>
</dbReference>
<sequence length="105" mass="12049">MHSKRLDLIAATIFEGGDEKKRRRLSIGANETLERISLSDGKPDIKPGKHIIQIVYSGTLSRSMHGLYRSVYYDEDGNKKWIATTQFESTNAREMVPCFDEPRFK</sequence>
<dbReference type="PANTHER" id="PTHR11533">
    <property type="entry name" value="PROTEASE M1 ZINC METALLOPROTEASE"/>
    <property type="match status" value="1"/>
</dbReference>
<accession>A0AA36CKE9</accession>
<dbReference type="Pfam" id="PF17900">
    <property type="entry name" value="Peptidase_M1_N"/>
    <property type="match status" value="1"/>
</dbReference>
<dbReference type="GO" id="GO:0016020">
    <property type="term" value="C:membrane"/>
    <property type="evidence" value="ECO:0007669"/>
    <property type="project" value="TreeGrafter"/>
</dbReference>
<proteinExistence type="predicted"/>
<dbReference type="GO" id="GO:0070006">
    <property type="term" value="F:metalloaminopeptidase activity"/>
    <property type="evidence" value="ECO:0007669"/>
    <property type="project" value="TreeGrafter"/>
</dbReference>
<dbReference type="SUPFAM" id="SSF63737">
    <property type="entry name" value="Leukotriene A4 hydrolase N-terminal domain"/>
    <property type="match status" value="1"/>
</dbReference>
<feature type="domain" description="Aminopeptidase N-like N-terminal" evidence="1">
    <location>
        <begin position="31"/>
        <end position="105"/>
    </location>
</feature>
<evidence type="ECO:0000313" key="3">
    <source>
        <dbReference type="Proteomes" id="UP001177023"/>
    </source>
</evidence>
<dbReference type="Proteomes" id="UP001177023">
    <property type="component" value="Unassembled WGS sequence"/>
</dbReference>
<organism evidence="2 3">
    <name type="scientific">Mesorhabditis spiculigera</name>
    <dbReference type="NCBI Taxonomy" id="96644"/>
    <lineage>
        <taxon>Eukaryota</taxon>
        <taxon>Metazoa</taxon>
        <taxon>Ecdysozoa</taxon>
        <taxon>Nematoda</taxon>
        <taxon>Chromadorea</taxon>
        <taxon>Rhabditida</taxon>
        <taxon>Rhabditina</taxon>
        <taxon>Rhabditomorpha</taxon>
        <taxon>Rhabditoidea</taxon>
        <taxon>Rhabditidae</taxon>
        <taxon>Mesorhabditinae</taxon>
        <taxon>Mesorhabditis</taxon>
    </lineage>
</organism>
<dbReference type="GO" id="GO:0008270">
    <property type="term" value="F:zinc ion binding"/>
    <property type="evidence" value="ECO:0007669"/>
    <property type="project" value="TreeGrafter"/>
</dbReference>
<feature type="non-terminal residue" evidence="2">
    <location>
        <position position="1"/>
    </location>
</feature>
<dbReference type="AlphaFoldDB" id="A0AA36CKE9"/>